<feature type="compositionally biased region" description="Polar residues" evidence="1">
    <location>
        <begin position="113"/>
        <end position="155"/>
    </location>
</feature>
<keyword evidence="2" id="KW-1185">Reference proteome</keyword>
<dbReference type="RefSeq" id="XP_033454931.1">
    <property type="nucleotide sequence ID" value="XM_033608139.1"/>
</dbReference>
<feature type="compositionally biased region" description="Polar residues" evidence="1">
    <location>
        <begin position="300"/>
        <end position="310"/>
    </location>
</feature>
<feature type="compositionally biased region" description="Basic and acidic residues" evidence="1">
    <location>
        <begin position="284"/>
        <end position="297"/>
    </location>
</feature>
<feature type="region of interest" description="Disordered" evidence="1">
    <location>
        <begin position="59"/>
        <end position="89"/>
    </location>
</feature>
<organism evidence="3">
    <name type="scientific">Dissoconium aciculare CBS 342.82</name>
    <dbReference type="NCBI Taxonomy" id="1314786"/>
    <lineage>
        <taxon>Eukaryota</taxon>
        <taxon>Fungi</taxon>
        <taxon>Dikarya</taxon>
        <taxon>Ascomycota</taxon>
        <taxon>Pezizomycotina</taxon>
        <taxon>Dothideomycetes</taxon>
        <taxon>Dothideomycetidae</taxon>
        <taxon>Mycosphaerellales</taxon>
        <taxon>Dissoconiaceae</taxon>
        <taxon>Dissoconium</taxon>
    </lineage>
</organism>
<reference evidence="3" key="2">
    <citation type="submission" date="2020-04" db="EMBL/GenBank/DDBJ databases">
        <authorList>
            <consortium name="NCBI Genome Project"/>
        </authorList>
    </citation>
    <scope>NUCLEOTIDE SEQUENCE</scope>
    <source>
        <strain evidence="3">CBS 342.82</strain>
    </source>
</reference>
<reference evidence="3" key="1">
    <citation type="submission" date="2020-01" db="EMBL/GenBank/DDBJ databases">
        <authorList>
            <consortium name="DOE Joint Genome Institute"/>
            <person name="Haridas S."/>
            <person name="Albert R."/>
            <person name="Binder M."/>
            <person name="Bloem J."/>
            <person name="Labutti K."/>
            <person name="Salamov A."/>
            <person name="Andreopoulos B."/>
            <person name="Baker S.E."/>
            <person name="Barry K."/>
            <person name="Bills G."/>
            <person name="Bluhm B.H."/>
            <person name="Cannon C."/>
            <person name="Castanera R."/>
            <person name="Culley D.E."/>
            <person name="Daum C."/>
            <person name="Ezra D."/>
            <person name="Gonzalez J.B."/>
            <person name="Henrissat B."/>
            <person name="Kuo A."/>
            <person name="Liang C."/>
            <person name="Lipzen A."/>
            <person name="Lutzoni F."/>
            <person name="Magnuson J."/>
            <person name="Mondo S."/>
            <person name="Nolan M."/>
            <person name="Ohm R."/>
            <person name="Pangilinan J."/>
            <person name="Park H.-J."/>
            <person name="Ramirez L."/>
            <person name="Alfaro M."/>
            <person name="Sun H."/>
            <person name="Tritt A."/>
            <person name="Yoshinaga Y."/>
            <person name="Zwiers L.-H."/>
            <person name="Turgeon B.G."/>
            <person name="Goodwin S.B."/>
            <person name="Spatafora J.W."/>
            <person name="Crous P.W."/>
            <person name="Grigoriev I.V."/>
        </authorList>
    </citation>
    <scope>NUCLEOTIDE SEQUENCE</scope>
    <source>
        <strain evidence="3">CBS 342.82</strain>
    </source>
</reference>
<accession>A0A6J3LPV4</accession>
<evidence type="ECO:0000313" key="3">
    <source>
        <dbReference type="RefSeq" id="XP_033454931.1"/>
    </source>
</evidence>
<name>A0A6J3LPV4_9PEZI</name>
<feature type="compositionally biased region" description="Polar residues" evidence="1">
    <location>
        <begin position="241"/>
        <end position="259"/>
    </location>
</feature>
<dbReference type="GeneID" id="54365938"/>
<feature type="compositionally biased region" description="Polar residues" evidence="1">
    <location>
        <begin position="22"/>
        <end position="37"/>
    </location>
</feature>
<feature type="region of interest" description="Disordered" evidence="1">
    <location>
        <begin position="22"/>
        <end position="42"/>
    </location>
</feature>
<evidence type="ECO:0000313" key="2">
    <source>
        <dbReference type="Proteomes" id="UP000504637"/>
    </source>
</evidence>
<feature type="compositionally biased region" description="Low complexity" evidence="1">
    <location>
        <begin position="156"/>
        <end position="171"/>
    </location>
</feature>
<protein>
    <submittedName>
        <fullName evidence="3">Uncharacterized protein</fullName>
    </submittedName>
</protein>
<dbReference type="OrthoDB" id="3932126at2759"/>
<feature type="region of interest" description="Disordered" evidence="1">
    <location>
        <begin position="102"/>
        <end position="390"/>
    </location>
</feature>
<dbReference type="Proteomes" id="UP000504637">
    <property type="component" value="Unplaced"/>
</dbReference>
<gene>
    <name evidence="3" type="ORF">K489DRAFT_414225</name>
</gene>
<feature type="compositionally biased region" description="Basic and acidic residues" evidence="1">
    <location>
        <begin position="172"/>
        <end position="182"/>
    </location>
</feature>
<feature type="compositionally biased region" description="Basic and acidic residues" evidence="1">
    <location>
        <begin position="378"/>
        <end position="390"/>
    </location>
</feature>
<dbReference type="AlphaFoldDB" id="A0A6J3LPV4"/>
<reference evidence="3" key="3">
    <citation type="submission" date="2025-08" db="UniProtKB">
        <authorList>
            <consortium name="RefSeq"/>
        </authorList>
    </citation>
    <scope>IDENTIFICATION</scope>
    <source>
        <strain evidence="3">CBS 342.82</strain>
    </source>
</reference>
<proteinExistence type="predicted"/>
<evidence type="ECO:0000256" key="1">
    <source>
        <dbReference type="SAM" id="MobiDB-lite"/>
    </source>
</evidence>
<sequence length="390" mass="43069">MAQPQWSERTSRAAIPGFFHKSNLSATTNERSGSSMTVDEGHHIIRESIQRWPRPYARGESLRDSVPSGALRVTNPDTTSSPPSIPCGYLKTRGSSGLKALIDRPKPAFIPGASQQDRNSSASTVFSHYSDGNSRASVRSTAFQQHPLAQQIRINSPSPASSSRSSVSPISSDERLDFDHSKNLPLSLSTDKEPRPLSSGPSPIQRDAFLTAPLRLPQEKPSLASLRTVRQTPPEDPFYQPSATPISPDSVFQLSSPTWYSPPPTQPQDRQMFSPAGEHPSQTYREDNNRTNNDRDGLFSQRSSRYSQISPIEPHDLPSQTGTPNWPLVSRPLFTNASNRSEDSLGDPITDRNFLAPPSLQPSSATSSVRQREHHWARRSDPFDLDRGSL</sequence>